<reference evidence="3" key="1">
    <citation type="journal article" date="2019" name="Int. J. Syst. Evol. Microbiol.">
        <title>The Global Catalogue of Microorganisms (GCM) 10K type strain sequencing project: providing services to taxonomists for standard genome sequencing and annotation.</title>
        <authorList>
            <consortium name="The Broad Institute Genomics Platform"/>
            <consortium name="The Broad Institute Genome Sequencing Center for Infectious Disease"/>
            <person name="Wu L."/>
            <person name="Ma J."/>
        </authorList>
    </citation>
    <scope>NUCLEOTIDE SEQUENCE [LARGE SCALE GENOMIC DNA]</scope>
    <source>
        <strain evidence="3">CGMCC 1.1927</strain>
    </source>
</reference>
<dbReference type="RefSeq" id="WP_188812136.1">
    <property type="nucleotide sequence ID" value="NZ_BAAAWV010000001.1"/>
</dbReference>
<gene>
    <name evidence="2" type="ORF">GCM10011577_29610</name>
</gene>
<dbReference type="InterPro" id="IPR029010">
    <property type="entry name" value="ThuA-like"/>
</dbReference>
<name>A0ABQ1XVC6_9MICC</name>
<dbReference type="SUPFAM" id="SSF52317">
    <property type="entry name" value="Class I glutamine amidotransferase-like"/>
    <property type="match status" value="1"/>
</dbReference>
<evidence type="ECO:0000259" key="1">
    <source>
        <dbReference type="Pfam" id="PF06283"/>
    </source>
</evidence>
<dbReference type="Proteomes" id="UP000596938">
    <property type="component" value="Unassembled WGS sequence"/>
</dbReference>
<proteinExistence type="predicted"/>
<dbReference type="EMBL" id="BMKU01000009">
    <property type="protein sequence ID" value="GGH03690.1"/>
    <property type="molecule type" value="Genomic_DNA"/>
</dbReference>
<dbReference type="InterPro" id="IPR029062">
    <property type="entry name" value="Class_I_gatase-like"/>
</dbReference>
<dbReference type="Gene3D" id="3.40.50.880">
    <property type="match status" value="1"/>
</dbReference>
<accession>A0ABQ1XVC6</accession>
<comment type="caution">
    <text evidence="2">The sequence shown here is derived from an EMBL/GenBank/DDBJ whole genome shotgun (WGS) entry which is preliminary data.</text>
</comment>
<sequence length="245" mass="26080">MTAPPTGRDAGRDPAAAPKALLLSGEGRYSDPWHPFAETSAALAGLLREAGFGVAIPGDVDTALEELAGTADTDLPELLVVNVGLPRDGQPSPGTPVAAAGLVRWLGSGRPLLVSHSSSTSFVDSPEWESGLGGRWVRGTSMHPDYGPATVRIRPASGPVVEGMQDFTLLDERYSWLRTAPGITVHATHTHEGAEHPLMWSLLRQPPEDSPAGRTFYDALGHDAASYESPEHRELLGRAISWLTR</sequence>
<feature type="domain" description="ThuA-like" evidence="1">
    <location>
        <begin position="38"/>
        <end position="242"/>
    </location>
</feature>
<evidence type="ECO:0000313" key="3">
    <source>
        <dbReference type="Proteomes" id="UP000596938"/>
    </source>
</evidence>
<keyword evidence="3" id="KW-1185">Reference proteome</keyword>
<protein>
    <recommendedName>
        <fullName evidence="1">ThuA-like domain-containing protein</fullName>
    </recommendedName>
</protein>
<evidence type="ECO:0000313" key="2">
    <source>
        <dbReference type="EMBL" id="GGH03690.1"/>
    </source>
</evidence>
<organism evidence="2 3">
    <name type="scientific">Pseudarthrobacter polychromogenes</name>
    <dbReference type="NCBI Taxonomy" id="1676"/>
    <lineage>
        <taxon>Bacteria</taxon>
        <taxon>Bacillati</taxon>
        <taxon>Actinomycetota</taxon>
        <taxon>Actinomycetes</taxon>
        <taxon>Micrococcales</taxon>
        <taxon>Micrococcaceae</taxon>
        <taxon>Pseudarthrobacter</taxon>
    </lineage>
</organism>
<dbReference type="Pfam" id="PF06283">
    <property type="entry name" value="ThuA"/>
    <property type="match status" value="1"/>
</dbReference>